<comment type="caution">
    <text evidence="7">The sequence shown here is derived from an EMBL/GenBank/DDBJ whole genome shotgun (WGS) entry which is preliminary data.</text>
</comment>
<dbReference type="PROSITE" id="PS50104">
    <property type="entry name" value="TIR"/>
    <property type="match status" value="1"/>
</dbReference>
<dbReference type="InterPro" id="IPR001611">
    <property type="entry name" value="Leu-rich_rpt"/>
</dbReference>
<dbReference type="PROSITE" id="PS51450">
    <property type="entry name" value="LRR"/>
    <property type="match status" value="2"/>
</dbReference>
<reference evidence="7" key="1">
    <citation type="journal article" date="2021" name="Genome Biol. Evol.">
        <title>A High-Quality Reference Genome for a Parasitic Bivalve with Doubly Uniparental Inheritance (Bivalvia: Unionida).</title>
        <authorList>
            <person name="Smith C.H."/>
        </authorList>
    </citation>
    <scope>NUCLEOTIDE SEQUENCE</scope>
    <source>
        <strain evidence="7">CHS0354</strain>
    </source>
</reference>
<dbReference type="Pfam" id="PF13855">
    <property type="entry name" value="LRR_8"/>
    <property type="match status" value="1"/>
</dbReference>
<feature type="domain" description="TIR" evidence="6">
    <location>
        <begin position="463"/>
        <end position="606"/>
    </location>
</feature>
<keyword evidence="5" id="KW-0812">Transmembrane</keyword>
<evidence type="ECO:0000256" key="5">
    <source>
        <dbReference type="SAM" id="Phobius"/>
    </source>
</evidence>
<dbReference type="PANTHER" id="PTHR24373">
    <property type="entry name" value="SLIT RELATED LEUCINE-RICH REPEAT NEURONAL PROTEIN"/>
    <property type="match status" value="1"/>
</dbReference>
<protein>
    <recommendedName>
        <fullName evidence="6">TIR domain-containing protein</fullName>
    </recommendedName>
</protein>
<dbReference type="Pfam" id="PF13676">
    <property type="entry name" value="TIR_2"/>
    <property type="match status" value="1"/>
</dbReference>
<reference evidence="7" key="2">
    <citation type="journal article" date="2021" name="Genome Biol. Evol.">
        <title>Developing a high-quality reference genome for a parasitic bivalve with doubly uniparental inheritance (Bivalvia: Unionida).</title>
        <authorList>
            <person name="Smith C.H."/>
        </authorList>
    </citation>
    <scope>NUCLEOTIDE SEQUENCE</scope>
    <source>
        <strain evidence="7">CHS0354</strain>
        <tissue evidence="7">Mantle</tissue>
    </source>
</reference>
<evidence type="ECO:0000256" key="3">
    <source>
        <dbReference type="ARBA" id="ARBA00022729"/>
    </source>
</evidence>
<proteinExistence type="inferred from homology"/>
<organism evidence="7 8">
    <name type="scientific">Potamilus streckersoni</name>
    <dbReference type="NCBI Taxonomy" id="2493646"/>
    <lineage>
        <taxon>Eukaryota</taxon>
        <taxon>Metazoa</taxon>
        <taxon>Spiralia</taxon>
        <taxon>Lophotrochozoa</taxon>
        <taxon>Mollusca</taxon>
        <taxon>Bivalvia</taxon>
        <taxon>Autobranchia</taxon>
        <taxon>Heteroconchia</taxon>
        <taxon>Palaeoheterodonta</taxon>
        <taxon>Unionida</taxon>
        <taxon>Unionoidea</taxon>
        <taxon>Unionidae</taxon>
        <taxon>Ambleminae</taxon>
        <taxon>Lampsilini</taxon>
        <taxon>Potamilus</taxon>
    </lineage>
</organism>
<dbReference type="Gene3D" id="3.40.50.10140">
    <property type="entry name" value="Toll/interleukin-1 receptor homology (TIR) domain"/>
    <property type="match status" value="1"/>
</dbReference>
<dbReference type="InterPro" id="IPR000157">
    <property type="entry name" value="TIR_dom"/>
</dbReference>
<dbReference type="InterPro" id="IPR003591">
    <property type="entry name" value="Leu-rich_rpt_typical-subtyp"/>
</dbReference>
<evidence type="ECO:0000256" key="1">
    <source>
        <dbReference type="ARBA" id="ARBA00009634"/>
    </source>
</evidence>
<dbReference type="SUPFAM" id="SSF52058">
    <property type="entry name" value="L domain-like"/>
    <property type="match status" value="1"/>
</dbReference>
<feature type="transmembrane region" description="Helical" evidence="5">
    <location>
        <begin position="416"/>
        <end position="439"/>
    </location>
</feature>
<keyword evidence="4" id="KW-0677">Repeat</keyword>
<evidence type="ECO:0000256" key="4">
    <source>
        <dbReference type="ARBA" id="ARBA00022737"/>
    </source>
</evidence>
<dbReference type="PRINTS" id="PR01537">
    <property type="entry name" value="INTRLKN1R1F"/>
</dbReference>
<dbReference type="InterPro" id="IPR035897">
    <property type="entry name" value="Toll_tir_struct_dom_sf"/>
</dbReference>
<dbReference type="GO" id="GO:0007165">
    <property type="term" value="P:signal transduction"/>
    <property type="evidence" value="ECO:0007669"/>
    <property type="project" value="InterPro"/>
</dbReference>
<dbReference type="PANTHER" id="PTHR24373:SF275">
    <property type="entry name" value="TIR DOMAIN-CONTAINING PROTEIN"/>
    <property type="match status" value="1"/>
</dbReference>
<dbReference type="EMBL" id="JAEAOA010000772">
    <property type="protein sequence ID" value="KAK3599253.1"/>
    <property type="molecule type" value="Genomic_DNA"/>
</dbReference>
<accession>A0AAE0SWK8</accession>
<comment type="similarity">
    <text evidence="1">Belongs to the Toll-like receptor family.</text>
</comment>
<evidence type="ECO:0000256" key="2">
    <source>
        <dbReference type="ARBA" id="ARBA00022614"/>
    </source>
</evidence>
<keyword evidence="5" id="KW-0472">Membrane</keyword>
<keyword evidence="2" id="KW-0433">Leucine-rich repeat</keyword>
<dbReference type="Gene3D" id="3.80.10.10">
    <property type="entry name" value="Ribonuclease Inhibitor"/>
    <property type="match status" value="2"/>
</dbReference>
<sequence length="703" mass="81548">MRKFPQNLIQFRNITRIDFSRNRITEIGNITFLLDLSELILEENKIRHISNQTFYGLVKLRTINLSRNLIKDIDPNTISSSELNIFRLDISNNLLTEVDITNFMPEGPLCEISFDYNPIQNIVNRGGFKYNDSKQYGDGWISMKNSSLQSLVNWTNFGLNDYTDIGKTITYGIFYFGSKSLNCDCSLIPYFVNTPASAMKVHMADMDKAMCASPQSRQGKTMYDIYNAKDKWDELVCDIVADCPSKCYCYDQQIRKRVIVDCSNLGLSEMPDTLPYGNWGSNEIALLLSNNSITRLDDRDYINRISFLDLAGNIITYIDNKAVGRMTQSIELYIPNNTLQILPKEFLYLDPDNLLIGDKYLQCSCEFLWAENWEKYELHDINKSLHCMYKGNRFRVDEMTNIVSDCKNQSLEIPNLAWIFIGLLLGLLATGFILYNFWYEIFILYRRCRLHIIEKKFVLSPDDMDSIYICLHEGNSNTFKWATRELVPYLNGDGFKTTLPCLDFLPGSEIETEIIKAIKSNRVYIIVLEEDSCSKSSFEFEFNVIWREFASQSMKKIIVVNFDQIESKYIQERRLKALVRVGIVADFCDREELLLKKIRKHLSKLLTNSSRRQASNVQLNMERTEVIHMSNVSDLDSEQGTWTTDTVYMHSLFHHYHDDANQNSHDSVNESNVFKPLNAPKHSTCNCKHRKCYLSGTIIHEKQ</sequence>
<dbReference type="SUPFAM" id="SSF52200">
    <property type="entry name" value="Toll/Interleukin receptor TIR domain"/>
    <property type="match status" value="1"/>
</dbReference>
<reference evidence="7" key="3">
    <citation type="submission" date="2023-05" db="EMBL/GenBank/DDBJ databases">
        <authorList>
            <person name="Smith C.H."/>
        </authorList>
    </citation>
    <scope>NUCLEOTIDE SEQUENCE</scope>
    <source>
        <strain evidence="7">CHS0354</strain>
        <tissue evidence="7">Mantle</tissue>
    </source>
</reference>
<dbReference type="InterPro" id="IPR032675">
    <property type="entry name" value="LRR_dom_sf"/>
</dbReference>
<keyword evidence="3" id="KW-0732">Signal</keyword>
<evidence type="ECO:0000313" key="7">
    <source>
        <dbReference type="EMBL" id="KAK3599253.1"/>
    </source>
</evidence>
<keyword evidence="8" id="KW-1185">Reference proteome</keyword>
<gene>
    <name evidence="7" type="ORF">CHS0354_012864</name>
</gene>
<dbReference type="Proteomes" id="UP001195483">
    <property type="component" value="Unassembled WGS sequence"/>
</dbReference>
<evidence type="ECO:0000313" key="8">
    <source>
        <dbReference type="Proteomes" id="UP001195483"/>
    </source>
</evidence>
<name>A0AAE0SWK8_9BIVA</name>
<evidence type="ECO:0000259" key="6">
    <source>
        <dbReference type="PROSITE" id="PS50104"/>
    </source>
</evidence>
<dbReference type="InterPro" id="IPR050328">
    <property type="entry name" value="Dev_Immune_Receptor"/>
</dbReference>
<dbReference type="SMART" id="SM00369">
    <property type="entry name" value="LRR_TYP"/>
    <property type="match status" value="2"/>
</dbReference>
<dbReference type="AlphaFoldDB" id="A0AAE0SWK8"/>
<keyword evidence="5" id="KW-1133">Transmembrane helix</keyword>